<name>A0A212I885_9ENTR</name>
<proteinExistence type="predicted"/>
<keyword evidence="1" id="KW-1133">Transmembrane helix</keyword>
<feature type="transmembrane region" description="Helical" evidence="1">
    <location>
        <begin position="12"/>
        <end position="29"/>
    </location>
</feature>
<organism evidence="2">
    <name type="scientific">uncultured Citrobacter sp</name>
    <dbReference type="NCBI Taxonomy" id="200446"/>
    <lineage>
        <taxon>Bacteria</taxon>
        <taxon>Pseudomonadati</taxon>
        <taxon>Pseudomonadota</taxon>
        <taxon>Gammaproteobacteria</taxon>
        <taxon>Enterobacterales</taxon>
        <taxon>Enterobacteriaceae</taxon>
        <taxon>Citrobacter</taxon>
        <taxon>environmental samples</taxon>
    </lineage>
</organism>
<keyword evidence="1" id="KW-0812">Transmembrane</keyword>
<sequence length="51" mass="5804">MAGIIANSRGMSPLVFAFSACIFFFLPLSRDRKVHIFSRIFHSEMKAITKL</sequence>
<evidence type="ECO:0000256" key="1">
    <source>
        <dbReference type="SAM" id="Phobius"/>
    </source>
</evidence>
<accession>A0A212I885</accession>
<evidence type="ECO:0000313" key="2">
    <source>
        <dbReference type="EMBL" id="SBV62977.1"/>
    </source>
</evidence>
<keyword evidence="1" id="KW-0472">Membrane</keyword>
<protein>
    <submittedName>
        <fullName evidence="2">Uncharacterized protein</fullName>
    </submittedName>
</protein>
<reference evidence="2" key="1">
    <citation type="submission" date="2016-04" db="EMBL/GenBank/DDBJ databases">
        <authorList>
            <person name="Evans L.H."/>
            <person name="Alamgir A."/>
            <person name="Owens N."/>
            <person name="Weber N.D."/>
            <person name="Virtaneva K."/>
            <person name="Barbian K."/>
            <person name="Babar A."/>
            <person name="Rosenke K."/>
        </authorList>
    </citation>
    <scope>NUCLEOTIDE SEQUENCE</scope>
    <source>
        <strain evidence="2">86-2</strain>
    </source>
</reference>
<gene>
    <name evidence="2" type="ORF">KL86CIT2_280021</name>
</gene>
<dbReference type="EMBL" id="FLUA01000025">
    <property type="protein sequence ID" value="SBV62977.1"/>
    <property type="molecule type" value="Genomic_DNA"/>
</dbReference>
<dbReference type="AlphaFoldDB" id="A0A212I885"/>